<evidence type="ECO:0000313" key="3">
    <source>
        <dbReference type="Proteomes" id="UP000298111"/>
    </source>
</evidence>
<dbReference type="SUPFAM" id="SSF49695">
    <property type="entry name" value="gamma-Crystallin-like"/>
    <property type="match status" value="1"/>
</dbReference>
<accession>A0A8H1QTF5</accession>
<dbReference type="RefSeq" id="WP_016471685.1">
    <property type="nucleotide sequence ID" value="NZ_BBQG01000020.1"/>
</dbReference>
<dbReference type="Pfam" id="PF03995">
    <property type="entry name" value="Inhibitor_I36"/>
    <property type="match status" value="1"/>
</dbReference>
<gene>
    <name evidence="2" type="ORF">D8771_08985</name>
</gene>
<evidence type="ECO:0000313" key="2">
    <source>
        <dbReference type="EMBL" id="TGG86463.1"/>
    </source>
</evidence>
<sequence>MTAIRKVLMTAAALAGTVVAAQSASAQPLPDSSADSPRVTASSWHAFGSTGFEGLDQWFSGEIGECKYVGNGWNDRIRSARTEVPTRRVELWDNADCTGGSITIDGSGYGSIGPWVSAYRVVSN</sequence>
<feature type="signal peptide" evidence="1">
    <location>
        <begin position="1"/>
        <end position="20"/>
    </location>
</feature>
<feature type="chain" id="PRO_5039212400" description="Peptidase inhibitor family I36" evidence="1">
    <location>
        <begin position="21"/>
        <end position="124"/>
    </location>
</feature>
<dbReference type="AlphaFoldDB" id="A0A8H1QTF5"/>
<evidence type="ECO:0008006" key="4">
    <source>
        <dbReference type="Google" id="ProtNLM"/>
    </source>
</evidence>
<evidence type="ECO:0000256" key="1">
    <source>
        <dbReference type="SAM" id="SignalP"/>
    </source>
</evidence>
<dbReference type="EMBL" id="RCIY01000040">
    <property type="protein sequence ID" value="TGG86463.1"/>
    <property type="molecule type" value="Genomic_DNA"/>
</dbReference>
<comment type="caution">
    <text evidence="2">The sequence shown here is derived from an EMBL/GenBank/DDBJ whole genome shotgun (WGS) entry which is preliminary data.</text>
</comment>
<dbReference type="Gene3D" id="2.60.20.10">
    <property type="entry name" value="Crystallins"/>
    <property type="match status" value="1"/>
</dbReference>
<dbReference type="Proteomes" id="UP000298111">
    <property type="component" value="Unassembled WGS sequence"/>
</dbReference>
<name>A0A8H1QTF5_9ACTN</name>
<proteinExistence type="predicted"/>
<reference evidence="2 3" key="1">
    <citation type="submission" date="2018-10" db="EMBL/GenBank/DDBJ databases">
        <title>Isolation of pseudouridimycin from Streptomyces albus DSM 40763.</title>
        <authorList>
            <person name="Rosenqvist P."/>
            <person name="Metsae-Ketelae M."/>
            <person name="Virta P."/>
        </authorList>
    </citation>
    <scope>NUCLEOTIDE SEQUENCE [LARGE SCALE GENOMIC DNA]</scope>
    <source>
        <strain evidence="2 3">DSM 40763</strain>
    </source>
</reference>
<keyword evidence="1" id="KW-0732">Signal</keyword>
<organism evidence="2 3">
    <name type="scientific">Streptomyces albus</name>
    <dbReference type="NCBI Taxonomy" id="1888"/>
    <lineage>
        <taxon>Bacteria</taxon>
        <taxon>Bacillati</taxon>
        <taxon>Actinomycetota</taxon>
        <taxon>Actinomycetes</taxon>
        <taxon>Kitasatosporales</taxon>
        <taxon>Streptomycetaceae</taxon>
        <taxon>Streptomyces</taxon>
    </lineage>
</organism>
<dbReference type="GeneID" id="75179498"/>
<protein>
    <recommendedName>
        <fullName evidence="4">Peptidase inhibitor family I36</fullName>
    </recommendedName>
</protein>
<dbReference type="InterPro" id="IPR011024">
    <property type="entry name" value="G_crystallin-like"/>
</dbReference>